<comment type="caution">
    <text evidence="3">The sequence shown here is derived from an EMBL/GenBank/DDBJ whole genome shotgun (WGS) entry which is preliminary data.</text>
</comment>
<reference evidence="4" key="1">
    <citation type="journal article" date="2019" name="Int. J. Syst. Evol. Microbiol.">
        <title>The Global Catalogue of Microorganisms (GCM) 10K type strain sequencing project: providing services to taxonomists for standard genome sequencing and annotation.</title>
        <authorList>
            <consortium name="The Broad Institute Genomics Platform"/>
            <consortium name="The Broad Institute Genome Sequencing Center for Infectious Disease"/>
            <person name="Wu L."/>
            <person name="Ma J."/>
        </authorList>
    </citation>
    <scope>NUCLEOTIDE SEQUENCE [LARGE SCALE GENOMIC DNA]</scope>
    <source>
        <strain evidence="4">KCTC 23701</strain>
    </source>
</reference>
<sequence>MATLALLAGTARADLTLGLLAGKNEGDVVADWQPVANDLAKALGQPVKVVAVKDDAELLRRFASKEIQIARANTGTALSLIEAGNGEIFARLALTGGVADYRSLLLVRNDGPADFDALLRDKQRWRLATGATSSTAGYLIPAYLAFAKRNVLPEAFFREVKSGNAEDNFRALADRRVDVAVCNSDDFDKLRETYPRDVRQMRVLWQSPSFSYDPLVYRKDLPAATRTAVARFFLDYGRKGANTAQEKTRLYYADQLSGFLSSSNRQLREVTDLQLYFDLFKLNLAKQTDAERTASEKQLYRRYNQLVAVLGGPK</sequence>
<name>A0ABQ3H1K7_9NEIS</name>
<evidence type="ECO:0000256" key="2">
    <source>
        <dbReference type="ARBA" id="ARBA00022729"/>
    </source>
</evidence>
<organism evidence="3 4">
    <name type="scientific">Jeongeupia chitinilytica</name>
    <dbReference type="NCBI Taxonomy" id="1041641"/>
    <lineage>
        <taxon>Bacteria</taxon>
        <taxon>Pseudomonadati</taxon>
        <taxon>Pseudomonadota</taxon>
        <taxon>Betaproteobacteria</taxon>
        <taxon>Neisseriales</taxon>
        <taxon>Chitinibacteraceae</taxon>
        <taxon>Jeongeupia</taxon>
    </lineage>
</organism>
<dbReference type="SUPFAM" id="SSF53850">
    <property type="entry name" value="Periplasmic binding protein-like II"/>
    <property type="match status" value="1"/>
</dbReference>
<evidence type="ECO:0000256" key="1">
    <source>
        <dbReference type="ARBA" id="ARBA00007162"/>
    </source>
</evidence>
<evidence type="ECO:0000313" key="3">
    <source>
        <dbReference type="EMBL" id="GHD65843.1"/>
    </source>
</evidence>
<comment type="similarity">
    <text evidence="1">Belongs to the phosphate/phosphite/phosphonate binding protein family.</text>
</comment>
<keyword evidence="2" id="KW-0732">Signal</keyword>
<dbReference type="Proteomes" id="UP000604737">
    <property type="component" value="Unassembled WGS sequence"/>
</dbReference>
<keyword evidence="4" id="KW-1185">Reference proteome</keyword>
<dbReference type="Pfam" id="PF12974">
    <property type="entry name" value="Phosphonate-bd"/>
    <property type="match status" value="1"/>
</dbReference>
<dbReference type="InterPro" id="IPR005770">
    <property type="entry name" value="PhnD"/>
</dbReference>
<proteinExistence type="inferred from homology"/>
<dbReference type="PANTHER" id="PTHR35841">
    <property type="entry name" value="PHOSPHONATES-BINDING PERIPLASMIC PROTEIN"/>
    <property type="match status" value="1"/>
</dbReference>
<protein>
    <submittedName>
        <fullName evidence="3">Phosphonate ABC transporter substrate-binding protein</fullName>
    </submittedName>
</protein>
<dbReference type="PANTHER" id="PTHR35841:SF1">
    <property type="entry name" value="PHOSPHONATES-BINDING PERIPLASMIC PROTEIN"/>
    <property type="match status" value="1"/>
</dbReference>
<gene>
    <name evidence="3" type="primary">phnD</name>
    <name evidence="3" type="ORF">GCM10007350_26990</name>
</gene>
<dbReference type="EMBL" id="BMYO01000007">
    <property type="protein sequence ID" value="GHD65843.1"/>
    <property type="molecule type" value="Genomic_DNA"/>
</dbReference>
<evidence type="ECO:0000313" key="4">
    <source>
        <dbReference type="Proteomes" id="UP000604737"/>
    </source>
</evidence>
<dbReference type="Gene3D" id="3.40.190.10">
    <property type="entry name" value="Periplasmic binding protein-like II"/>
    <property type="match status" value="2"/>
</dbReference>
<dbReference type="NCBIfam" id="TIGR01098">
    <property type="entry name" value="3A0109s03R"/>
    <property type="match status" value="1"/>
</dbReference>
<accession>A0ABQ3H1K7</accession>